<evidence type="ECO:0000256" key="1">
    <source>
        <dbReference type="ARBA" id="ARBA00005254"/>
    </source>
</evidence>
<dbReference type="PANTHER" id="PTHR43802">
    <property type="entry name" value="ENOYL-COA HYDRATASE"/>
    <property type="match status" value="1"/>
</dbReference>
<dbReference type="InterPro" id="IPR029045">
    <property type="entry name" value="ClpP/crotonase-like_dom_sf"/>
</dbReference>
<gene>
    <name evidence="2" type="ORF">EBBID32_7510</name>
</gene>
<dbReference type="GO" id="GO:0004300">
    <property type="term" value="F:enoyl-CoA hydratase activity"/>
    <property type="evidence" value="ECO:0007669"/>
    <property type="project" value="UniProtKB-EC"/>
</dbReference>
<dbReference type="PANTHER" id="PTHR43802:SF1">
    <property type="entry name" value="IP11341P-RELATED"/>
    <property type="match status" value="1"/>
</dbReference>
<reference evidence="2 3" key="1">
    <citation type="submission" date="2013-03" db="EMBL/GenBank/DDBJ databases">
        <authorList>
            <person name="Le V."/>
        </authorList>
    </citation>
    <scope>NUCLEOTIDE SEQUENCE [LARGE SCALE GENOMIC DNA]</scope>
    <source>
        <strain evidence="2 3">BiD32</strain>
    </source>
</reference>
<dbReference type="Proteomes" id="UP000013201">
    <property type="component" value="Unassembled WGS sequence"/>
</dbReference>
<protein>
    <submittedName>
        <fullName evidence="2">Enoyl-CoA hydratase</fullName>
        <ecNumber evidence="2">4.2.1.17</ecNumber>
    </submittedName>
</protein>
<dbReference type="EMBL" id="CAVK010000039">
    <property type="protein sequence ID" value="CCW16415.1"/>
    <property type="molecule type" value="Genomic_DNA"/>
</dbReference>
<accession>N1MGR6</accession>
<dbReference type="OrthoDB" id="5730382at2"/>
<dbReference type="InterPro" id="IPR001753">
    <property type="entry name" value="Enoyl-CoA_hydra/iso"/>
</dbReference>
<name>N1MGR6_9SPHN</name>
<keyword evidence="3" id="KW-1185">Reference proteome</keyword>
<organism evidence="2 3">
    <name type="scientific">Sphingobium indicum BiD32</name>
    <dbReference type="NCBI Taxonomy" id="1301087"/>
    <lineage>
        <taxon>Bacteria</taxon>
        <taxon>Pseudomonadati</taxon>
        <taxon>Pseudomonadota</taxon>
        <taxon>Alphaproteobacteria</taxon>
        <taxon>Sphingomonadales</taxon>
        <taxon>Sphingomonadaceae</taxon>
        <taxon>Sphingobium</taxon>
    </lineage>
</organism>
<dbReference type="CDD" id="cd06558">
    <property type="entry name" value="crotonase-like"/>
    <property type="match status" value="1"/>
</dbReference>
<comment type="similarity">
    <text evidence="1">Belongs to the enoyl-CoA hydratase/isomerase family.</text>
</comment>
<sequence>MTPPTAPIDPQRLTIPWDGEGADHAIVDLAAVQNATPWHLPPCPLIGIGTPDHPRAKDVDLLVDAPASLPMIVAAITAQPQVAAVLVQLLRLIEDMDAAPALVAESLAYGLLQGSEGHARWLASRTPAPASPPGAVRLDRTDDQLTVTLNRAHVHNAIDRPMRDGLREAFDLAALDRDIARISLRGAGRSFSVGADLSEFGTTRDPATAHAIRMVTLPAHAIIGCADRLDVHVQGACVGSALEMAAFATRLTASPSAWFHLPELAMGIIPGAGGCVSVSRRIGRQRAALMILSGRRISAATALDWGLIDALMDD</sequence>
<evidence type="ECO:0000313" key="3">
    <source>
        <dbReference type="Proteomes" id="UP000013201"/>
    </source>
</evidence>
<dbReference type="SUPFAM" id="SSF52096">
    <property type="entry name" value="ClpP/crotonase"/>
    <property type="match status" value="1"/>
</dbReference>
<dbReference type="EC" id="4.2.1.17" evidence="2"/>
<dbReference type="AlphaFoldDB" id="N1MGR6"/>
<keyword evidence="2" id="KW-0456">Lyase</keyword>
<dbReference type="RefSeq" id="WP_006950881.1">
    <property type="nucleotide sequence ID" value="NZ_CAVK010000039.1"/>
</dbReference>
<reference evidence="3" key="2">
    <citation type="submission" date="2013-04" db="EMBL/GenBank/DDBJ databases">
        <title>Bisphenol A degrading Sphingobium sp. strain BiD32.</title>
        <authorList>
            <person name="Nielsen J.L."/>
            <person name="Zhou N.A."/>
            <person name="Kjeldal H."/>
        </authorList>
    </citation>
    <scope>NUCLEOTIDE SEQUENCE [LARGE SCALE GENOMIC DNA]</scope>
    <source>
        <strain evidence="3">BiD32</strain>
    </source>
</reference>
<evidence type="ECO:0000313" key="2">
    <source>
        <dbReference type="EMBL" id="CCW16415.1"/>
    </source>
</evidence>
<proteinExistence type="inferred from homology"/>
<dbReference type="Pfam" id="PF00378">
    <property type="entry name" value="ECH_1"/>
    <property type="match status" value="1"/>
</dbReference>
<dbReference type="Gene3D" id="3.90.226.10">
    <property type="entry name" value="2-enoyl-CoA Hydratase, Chain A, domain 1"/>
    <property type="match status" value="1"/>
</dbReference>
<comment type="caution">
    <text evidence="2">The sequence shown here is derived from an EMBL/GenBank/DDBJ whole genome shotgun (WGS) entry which is preliminary data.</text>
</comment>